<organism evidence="2 3">
    <name type="scientific">Eimeria maxima</name>
    <name type="common">Coccidian parasite</name>
    <dbReference type="NCBI Taxonomy" id="5804"/>
    <lineage>
        <taxon>Eukaryota</taxon>
        <taxon>Sar</taxon>
        <taxon>Alveolata</taxon>
        <taxon>Apicomplexa</taxon>
        <taxon>Conoidasida</taxon>
        <taxon>Coccidia</taxon>
        <taxon>Eucoccidiorida</taxon>
        <taxon>Eimeriorina</taxon>
        <taxon>Eimeriidae</taxon>
        <taxon>Eimeria</taxon>
    </lineage>
</organism>
<dbReference type="InterPro" id="IPR023267">
    <property type="entry name" value="RCMT"/>
</dbReference>
<dbReference type="PANTHER" id="PTHR22808:SF1">
    <property type="entry name" value="RNA CYTOSINE-C(5)-METHYLTRANSFERASE NSUN2-RELATED"/>
    <property type="match status" value="1"/>
</dbReference>
<proteinExistence type="predicted"/>
<dbReference type="VEuPathDB" id="ToxoDB:EMWEY_00013330"/>
<dbReference type="PRINTS" id="PR02008">
    <property type="entry name" value="RCMTFAMILY"/>
</dbReference>
<reference evidence="2" key="1">
    <citation type="submission" date="2013-10" db="EMBL/GenBank/DDBJ databases">
        <title>Genomic analysis of the causative agents of coccidiosis in chickens.</title>
        <authorList>
            <person name="Reid A.J."/>
            <person name="Blake D."/>
            <person name="Billington K."/>
            <person name="Browne H."/>
            <person name="Dunn M."/>
            <person name="Hung S."/>
            <person name="Kawahara F."/>
            <person name="Miranda-Saavedra D."/>
            <person name="Mourier T."/>
            <person name="Nagra H."/>
            <person name="Otto T.D."/>
            <person name="Rawlings N."/>
            <person name="Sanchez A."/>
            <person name="Sanders M."/>
            <person name="Subramaniam C."/>
            <person name="Tay Y."/>
            <person name="Dear P."/>
            <person name="Doerig C."/>
            <person name="Gruber A."/>
            <person name="Parkinson J."/>
            <person name="Shirley M."/>
            <person name="Wan K.L."/>
            <person name="Berriman M."/>
            <person name="Tomley F."/>
            <person name="Pain A."/>
        </authorList>
    </citation>
    <scope>NUCLEOTIDE SEQUENCE [LARGE SCALE GENOMIC DNA]</scope>
    <source>
        <strain evidence="2">Weybridge</strain>
    </source>
</reference>
<reference evidence="2" key="2">
    <citation type="submission" date="2013-10" db="EMBL/GenBank/DDBJ databases">
        <authorList>
            <person name="Aslett M."/>
        </authorList>
    </citation>
    <scope>NUCLEOTIDE SEQUENCE [LARGE SCALE GENOMIC DNA]</scope>
    <source>
        <strain evidence="2">Weybridge</strain>
    </source>
</reference>
<dbReference type="GO" id="GO:0001510">
    <property type="term" value="P:RNA methylation"/>
    <property type="evidence" value="ECO:0007669"/>
    <property type="project" value="InterPro"/>
</dbReference>
<dbReference type="RefSeq" id="XP_013334674.1">
    <property type="nucleotide sequence ID" value="XM_013479220.1"/>
</dbReference>
<dbReference type="AlphaFoldDB" id="U6M201"/>
<keyword evidence="3" id="KW-1185">Reference proteome</keyword>
<dbReference type="OMA" id="APLIYEN"/>
<accession>U6M201</accession>
<evidence type="ECO:0000313" key="3">
    <source>
        <dbReference type="Proteomes" id="UP000030763"/>
    </source>
</evidence>
<dbReference type="PANTHER" id="PTHR22808">
    <property type="entry name" value="NCL1 YEAST -RELATED NOL1/NOP2/FMU SUN DOMAIN-CONTAINING"/>
    <property type="match status" value="1"/>
</dbReference>
<feature type="compositionally biased region" description="Polar residues" evidence="1">
    <location>
        <begin position="327"/>
        <end position="338"/>
    </location>
</feature>
<dbReference type="InterPro" id="IPR029063">
    <property type="entry name" value="SAM-dependent_MTases_sf"/>
</dbReference>
<dbReference type="OrthoDB" id="6093671at2759"/>
<name>U6M201_EIMMA</name>
<protein>
    <recommendedName>
        <fullName evidence="4">SAM-dependent MTase RsmB/NOP-type domain-containing protein</fullName>
    </recommendedName>
</protein>
<dbReference type="SUPFAM" id="SSF53335">
    <property type="entry name" value="S-adenosyl-L-methionine-dependent methyltransferases"/>
    <property type="match status" value="1"/>
</dbReference>
<dbReference type="Proteomes" id="UP000030763">
    <property type="component" value="Unassembled WGS sequence"/>
</dbReference>
<feature type="compositionally biased region" description="Polar residues" evidence="1">
    <location>
        <begin position="372"/>
        <end position="393"/>
    </location>
</feature>
<dbReference type="GeneID" id="25335319"/>
<evidence type="ECO:0000313" key="2">
    <source>
        <dbReference type="EMBL" id="CDJ58026.1"/>
    </source>
</evidence>
<evidence type="ECO:0000256" key="1">
    <source>
        <dbReference type="SAM" id="MobiDB-lite"/>
    </source>
</evidence>
<sequence length="721" mass="79140">MAPGKRSFRGAELMGKRRAAKYQRATATEARNEKSHQKKEAYEQIVYENAAYEEYYKAQSICPLEEWDQFMAIQRQRLPGQWDTASKVDMKKDSFYKEIRSHIINEDFRGSLTRQEAVSMLPCLFLDIQPHHLVLDMCSSPGSKTSEMLDMLQWNARLRESKESGGSVGISPVTGAVIANDVDLKRAVTLTHQVQKLASPSVAVSCLDASSFPTLHESSRDGSQKAVIATVLSQQKGRVEVVDPPELPGEPTMFPPLGADSMSLEKCVRVLPHHNNTGGFFVCCLRKVAELDASQIFISNKNKVRAAAAEKRHGRQSSRASGGPRSTLKSAFNDTSLPPCTAEKGDAGSGAICPVDPEPNPLLDGQLLPDEPQTTPASGSAENGVERSSTTPAATEEEGSLYALAAAASKPGSLFHILLPANCDAEGSRVVQMIFDFFGLDSRTPLLDGDLRDPRNVESLDPHLLFRRVHSHKKIFLLSKKLADLVKACYGTPGPRSRRDQHANALSRQEELRHQVDGLLRSKIKWVHAGTTVLVKHSETKTGEEQALGAQGWRVPQEGAALIATFMRRRIVFVSLVVGRLLLVPEARVVRLSGLLHFESRQQVLNLSSCRDKDGSIEAGGVVCIVCPTSVIAVEDPVKSDAHEENMMPAVDEEQRSLARKYPIKDNPSFATISDSLCIACMLTKGGNLHAYMNQNEAEALAFHLFSMPREEELQNACNSE</sequence>
<dbReference type="Gene3D" id="3.40.50.150">
    <property type="entry name" value="Vaccinia Virus protein VP39"/>
    <property type="match status" value="2"/>
</dbReference>
<gene>
    <name evidence="2" type="ORF">EMWEY_00013330</name>
</gene>
<feature type="region of interest" description="Disordered" evidence="1">
    <location>
        <begin position="308"/>
        <end position="395"/>
    </location>
</feature>
<dbReference type="EMBL" id="HG719449">
    <property type="protein sequence ID" value="CDJ58026.1"/>
    <property type="molecule type" value="Genomic_DNA"/>
</dbReference>
<dbReference type="GO" id="GO:0008173">
    <property type="term" value="F:RNA methyltransferase activity"/>
    <property type="evidence" value="ECO:0007669"/>
    <property type="project" value="InterPro"/>
</dbReference>
<evidence type="ECO:0008006" key="4">
    <source>
        <dbReference type="Google" id="ProtNLM"/>
    </source>
</evidence>